<comment type="caution">
    <text evidence="2">The sequence shown here is derived from an EMBL/GenBank/DDBJ whole genome shotgun (WGS) entry which is preliminary data.</text>
</comment>
<accession>A0A5C5WAT4</accession>
<keyword evidence="1" id="KW-0812">Transmembrane</keyword>
<dbReference type="Proteomes" id="UP000318995">
    <property type="component" value="Unassembled WGS sequence"/>
</dbReference>
<feature type="transmembrane region" description="Helical" evidence="1">
    <location>
        <begin position="20"/>
        <end position="45"/>
    </location>
</feature>
<dbReference type="OrthoDB" id="275752at2"/>
<dbReference type="AlphaFoldDB" id="A0A5C5WAT4"/>
<keyword evidence="1" id="KW-1133">Transmembrane helix</keyword>
<keyword evidence="1" id="KW-0472">Membrane</keyword>
<organism evidence="2 3">
    <name type="scientific">Botrimarina hoheduenensis</name>
    <dbReference type="NCBI Taxonomy" id="2528000"/>
    <lineage>
        <taxon>Bacteria</taxon>
        <taxon>Pseudomonadati</taxon>
        <taxon>Planctomycetota</taxon>
        <taxon>Planctomycetia</taxon>
        <taxon>Pirellulales</taxon>
        <taxon>Lacipirellulaceae</taxon>
        <taxon>Botrimarina</taxon>
    </lineage>
</organism>
<sequence length="191" mass="20597">MRVYAKLPDRLVLRGKPGGFAALLAMAAIGGTITLCAGVFLGLLASEARGIPWGIVPVGIGLLIGVALLVAAVITLAIGRVSLTLDRPTQTGVYEVVSPIIWAGRPFELRFDQIAALEIETHQEHHPTGDRGTDATVQVHRLRLLLEHPRRVILLDETQNGHVERLQRLGAVMADWLGIAAPRASDPPPRR</sequence>
<proteinExistence type="predicted"/>
<protein>
    <submittedName>
        <fullName evidence="2">Uncharacterized protein</fullName>
    </submittedName>
</protein>
<keyword evidence="3" id="KW-1185">Reference proteome</keyword>
<dbReference type="RefSeq" id="WP_146572372.1">
    <property type="nucleotide sequence ID" value="NZ_SJPH01000002.1"/>
</dbReference>
<reference evidence="2 3" key="1">
    <citation type="submission" date="2019-02" db="EMBL/GenBank/DDBJ databases">
        <title>Deep-cultivation of Planctomycetes and their phenomic and genomic characterization uncovers novel biology.</title>
        <authorList>
            <person name="Wiegand S."/>
            <person name="Jogler M."/>
            <person name="Boedeker C."/>
            <person name="Pinto D."/>
            <person name="Vollmers J."/>
            <person name="Rivas-Marin E."/>
            <person name="Kohn T."/>
            <person name="Peeters S.H."/>
            <person name="Heuer A."/>
            <person name="Rast P."/>
            <person name="Oberbeckmann S."/>
            <person name="Bunk B."/>
            <person name="Jeske O."/>
            <person name="Meyerdierks A."/>
            <person name="Storesund J.E."/>
            <person name="Kallscheuer N."/>
            <person name="Luecker S."/>
            <person name="Lage O.M."/>
            <person name="Pohl T."/>
            <person name="Merkel B.J."/>
            <person name="Hornburger P."/>
            <person name="Mueller R.-W."/>
            <person name="Bruemmer F."/>
            <person name="Labrenz M."/>
            <person name="Spormann A.M."/>
            <person name="Op Den Camp H."/>
            <person name="Overmann J."/>
            <person name="Amann R."/>
            <person name="Jetten M.S.M."/>
            <person name="Mascher T."/>
            <person name="Medema M.H."/>
            <person name="Devos D.P."/>
            <person name="Kaster A.-K."/>
            <person name="Ovreas L."/>
            <person name="Rohde M."/>
            <person name="Galperin M.Y."/>
            <person name="Jogler C."/>
        </authorList>
    </citation>
    <scope>NUCLEOTIDE SEQUENCE [LARGE SCALE GENOMIC DNA]</scope>
    <source>
        <strain evidence="2 3">Pla111</strain>
    </source>
</reference>
<dbReference type="EMBL" id="SJPH01000002">
    <property type="protein sequence ID" value="TWT47627.1"/>
    <property type="molecule type" value="Genomic_DNA"/>
</dbReference>
<evidence type="ECO:0000313" key="3">
    <source>
        <dbReference type="Proteomes" id="UP000318995"/>
    </source>
</evidence>
<gene>
    <name evidence="2" type="ORF">Pla111_12430</name>
</gene>
<evidence type="ECO:0000256" key="1">
    <source>
        <dbReference type="SAM" id="Phobius"/>
    </source>
</evidence>
<name>A0A5C5WAT4_9BACT</name>
<evidence type="ECO:0000313" key="2">
    <source>
        <dbReference type="EMBL" id="TWT47627.1"/>
    </source>
</evidence>
<feature type="transmembrane region" description="Helical" evidence="1">
    <location>
        <begin position="51"/>
        <end position="78"/>
    </location>
</feature>